<dbReference type="InterPro" id="IPR001789">
    <property type="entry name" value="Sig_transdc_resp-reg_receiver"/>
</dbReference>
<dbReference type="InterPro" id="IPR039420">
    <property type="entry name" value="WalR-like"/>
</dbReference>
<organism evidence="5 6">
    <name type="scientific">Arcicella rigui</name>
    <dbReference type="NCBI Taxonomy" id="797020"/>
    <lineage>
        <taxon>Bacteria</taxon>
        <taxon>Pseudomonadati</taxon>
        <taxon>Bacteroidota</taxon>
        <taxon>Cytophagia</taxon>
        <taxon>Cytophagales</taxon>
        <taxon>Flectobacillaceae</taxon>
        <taxon>Arcicella</taxon>
    </lineage>
</organism>
<keyword evidence="1" id="KW-0238">DNA-binding</keyword>
<dbReference type="CDD" id="cd06170">
    <property type="entry name" value="LuxR_C_like"/>
    <property type="match status" value="1"/>
</dbReference>
<keyword evidence="2" id="KW-0597">Phosphoprotein</keyword>
<gene>
    <name evidence="5" type="ORF">VB248_12045</name>
</gene>
<evidence type="ECO:0000313" key="5">
    <source>
        <dbReference type="EMBL" id="MEA5139873.1"/>
    </source>
</evidence>
<dbReference type="PANTHER" id="PTHR43214">
    <property type="entry name" value="TWO-COMPONENT RESPONSE REGULATOR"/>
    <property type="match status" value="1"/>
</dbReference>
<feature type="domain" description="HTH luxR-type" evidence="3">
    <location>
        <begin position="148"/>
        <end position="211"/>
    </location>
</feature>
<proteinExistence type="predicted"/>
<dbReference type="PROSITE" id="PS50043">
    <property type="entry name" value="HTH_LUXR_2"/>
    <property type="match status" value="1"/>
</dbReference>
<dbReference type="PROSITE" id="PS50110">
    <property type="entry name" value="RESPONSE_REGULATORY"/>
    <property type="match status" value="1"/>
</dbReference>
<dbReference type="InterPro" id="IPR000792">
    <property type="entry name" value="Tscrpt_reg_LuxR_C"/>
</dbReference>
<dbReference type="Pfam" id="PF00072">
    <property type="entry name" value="Response_reg"/>
    <property type="match status" value="1"/>
</dbReference>
<dbReference type="Proteomes" id="UP001302949">
    <property type="component" value="Unassembled WGS sequence"/>
</dbReference>
<evidence type="ECO:0000259" key="4">
    <source>
        <dbReference type="PROSITE" id="PS50110"/>
    </source>
</evidence>
<comment type="caution">
    <text evidence="5">The sequence shown here is derived from an EMBL/GenBank/DDBJ whole genome shotgun (WGS) entry which is preliminary data.</text>
</comment>
<evidence type="ECO:0000259" key="3">
    <source>
        <dbReference type="PROSITE" id="PS50043"/>
    </source>
</evidence>
<dbReference type="Pfam" id="PF00196">
    <property type="entry name" value="GerE"/>
    <property type="match status" value="1"/>
</dbReference>
<protein>
    <submittedName>
        <fullName evidence="5">Response regulator transcription factor</fullName>
    </submittedName>
</protein>
<dbReference type="InterPro" id="IPR011006">
    <property type="entry name" value="CheY-like_superfamily"/>
</dbReference>
<dbReference type="SUPFAM" id="SSF46894">
    <property type="entry name" value="C-terminal effector domain of the bipartite response regulators"/>
    <property type="match status" value="1"/>
</dbReference>
<name>A0ABU5QB89_9BACT</name>
<dbReference type="SMART" id="SM00421">
    <property type="entry name" value="HTH_LUXR"/>
    <property type="match status" value="1"/>
</dbReference>
<dbReference type="Gene3D" id="3.40.50.2300">
    <property type="match status" value="1"/>
</dbReference>
<sequence>MDLLIGIIEDDSNLRDNVEHFFSIYEDMKIVFSVNSIEKFLSVSPQLSQPPYLIFIDNGLPGISGIDGISIIRKTYPNAHIVMISGSCDEESIWKAVTAGANGYLLKPLSLKKLVKQIDIIKNNGALISPEIASMLFSKISQKTKVKEQRLDTRLSKREKDVVDYLLKGKSYKEIASQLFISYSTVNDHIKKIYSKLDINSKGELLALFIN</sequence>
<dbReference type="InterPro" id="IPR016032">
    <property type="entry name" value="Sig_transdc_resp-reg_C-effctor"/>
</dbReference>
<dbReference type="RefSeq" id="WP_323297032.1">
    <property type="nucleotide sequence ID" value="NZ_JAYFUM010000012.1"/>
</dbReference>
<reference evidence="5 6" key="1">
    <citation type="submission" date="2023-12" db="EMBL/GenBank/DDBJ databases">
        <title>Novel species of the genus Arcicella isolated from rivers.</title>
        <authorList>
            <person name="Lu H."/>
        </authorList>
    </citation>
    <scope>NUCLEOTIDE SEQUENCE [LARGE SCALE GENOMIC DNA]</scope>
    <source>
        <strain evidence="5 6">KCTC 23307</strain>
    </source>
</reference>
<keyword evidence="6" id="KW-1185">Reference proteome</keyword>
<dbReference type="SMART" id="SM00448">
    <property type="entry name" value="REC"/>
    <property type="match status" value="1"/>
</dbReference>
<dbReference type="EMBL" id="JAYFUM010000012">
    <property type="protein sequence ID" value="MEA5139873.1"/>
    <property type="molecule type" value="Genomic_DNA"/>
</dbReference>
<evidence type="ECO:0000256" key="2">
    <source>
        <dbReference type="PROSITE-ProRule" id="PRU00169"/>
    </source>
</evidence>
<accession>A0ABU5QB89</accession>
<feature type="modified residue" description="4-aspartylphosphate" evidence="2">
    <location>
        <position position="57"/>
    </location>
</feature>
<dbReference type="SUPFAM" id="SSF52172">
    <property type="entry name" value="CheY-like"/>
    <property type="match status" value="1"/>
</dbReference>
<evidence type="ECO:0000313" key="6">
    <source>
        <dbReference type="Proteomes" id="UP001302949"/>
    </source>
</evidence>
<feature type="domain" description="Response regulatory" evidence="4">
    <location>
        <begin position="4"/>
        <end position="122"/>
    </location>
</feature>
<evidence type="ECO:0000256" key="1">
    <source>
        <dbReference type="ARBA" id="ARBA00023125"/>
    </source>
</evidence>
<dbReference type="PRINTS" id="PR00038">
    <property type="entry name" value="HTHLUXR"/>
</dbReference>